<keyword evidence="2" id="KW-0812">Transmembrane</keyword>
<dbReference type="Pfam" id="PF13765">
    <property type="entry name" value="PRY"/>
    <property type="match status" value="1"/>
</dbReference>
<dbReference type="EMBL" id="AKHW03002673">
    <property type="protein sequence ID" value="KYO37539.1"/>
    <property type="molecule type" value="Genomic_DNA"/>
</dbReference>
<reference evidence="4 5" key="1">
    <citation type="journal article" date="2012" name="Genome Biol.">
        <title>Sequencing three crocodilian genomes to illuminate the evolution of archosaurs and amniotes.</title>
        <authorList>
            <person name="St John J.A."/>
            <person name="Braun E.L."/>
            <person name="Isberg S.R."/>
            <person name="Miles L.G."/>
            <person name="Chong A.Y."/>
            <person name="Gongora J."/>
            <person name="Dalzell P."/>
            <person name="Moran C."/>
            <person name="Bed'hom B."/>
            <person name="Abzhanov A."/>
            <person name="Burgess S.C."/>
            <person name="Cooksey A.M."/>
            <person name="Castoe T.A."/>
            <person name="Crawford N.G."/>
            <person name="Densmore L.D."/>
            <person name="Drew J.C."/>
            <person name="Edwards S.V."/>
            <person name="Faircloth B.C."/>
            <person name="Fujita M.K."/>
            <person name="Greenwold M.J."/>
            <person name="Hoffmann F.G."/>
            <person name="Howard J.M."/>
            <person name="Iguchi T."/>
            <person name="Janes D.E."/>
            <person name="Khan S.Y."/>
            <person name="Kohno S."/>
            <person name="de Koning A.J."/>
            <person name="Lance S.L."/>
            <person name="McCarthy F.M."/>
            <person name="McCormack J.E."/>
            <person name="Merchant M.E."/>
            <person name="Peterson D.G."/>
            <person name="Pollock D.D."/>
            <person name="Pourmand N."/>
            <person name="Raney B.J."/>
            <person name="Roessler K.A."/>
            <person name="Sanford J.R."/>
            <person name="Sawyer R.H."/>
            <person name="Schmidt C.J."/>
            <person name="Triplett E.W."/>
            <person name="Tuberville T.D."/>
            <person name="Venegas-Anaya M."/>
            <person name="Howard J.T."/>
            <person name="Jarvis E.D."/>
            <person name="Guillette L.J.Jr."/>
            <person name="Glenn T.C."/>
            <person name="Green R.E."/>
            <person name="Ray D.A."/>
        </authorList>
    </citation>
    <scope>NUCLEOTIDE SEQUENCE [LARGE SCALE GENOMIC DNA]</scope>
    <source>
        <strain evidence="4">KSC_2009_1</strain>
    </source>
</reference>
<evidence type="ECO:0000256" key="1">
    <source>
        <dbReference type="SAM" id="Coils"/>
    </source>
</evidence>
<dbReference type="InterPro" id="IPR006574">
    <property type="entry name" value="PRY"/>
</dbReference>
<gene>
    <name evidence="4" type="ORF">Y1Q_0009464</name>
</gene>
<dbReference type="Proteomes" id="UP000050525">
    <property type="component" value="Unassembled WGS sequence"/>
</dbReference>
<evidence type="ECO:0000256" key="2">
    <source>
        <dbReference type="SAM" id="Phobius"/>
    </source>
</evidence>
<feature type="transmembrane region" description="Helical" evidence="2">
    <location>
        <begin position="6"/>
        <end position="22"/>
    </location>
</feature>
<evidence type="ECO:0000313" key="5">
    <source>
        <dbReference type="Proteomes" id="UP000050525"/>
    </source>
</evidence>
<name>A0A151NLJ6_ALLMI</name>
<keyword evidence="2" id="KW-1133">Transmembrane helix</keyword>
<feature type="coiled-coil region" evidence="1">
    <location>
        <begin position="22"/>
        <end position="49"/>
    </location>
</feature>
<protein>
    <recommendedName>
        <fullName evidence="3">SPRY-associated domain-containing protein</fullName>
    </recommendedName>
</protein>
<proteinExistence type="predicted"/>
<comment type="caution">
    <text evidence="4">The sequence shown here is derived from an EMBL/GenBank/DDBJ whole genome shotgun (WGS) entry which is preliminary data.</text>
</comment>
<keyword evidence="1" id="KW-0175">Coiled coil</keyword>
<dbReference type="AlphaFoldDB" id="A0A151NLJ6"/>
<sequence>MVALSVILVVLFSFLILTIYLFRVKEKKNAEIENKNAEIENKNVEIEWRRAVACREDVTLDPDTAHPYLVLSEDGKSLENLELPCPGKSPDAIPIW</sequence>
<dbReference type="InterPro" id="IPR013320">
    <property type="entry name" value="ConA-like_dom_sf"/>
</dbReference>
<dbReference type="InterPro" id="IPR043136">
    <property type="entry name" value="B30.2/SPRY_sf"/>
</dbReference>
<evidence type="ECO:0000313" key="4">
    <source>
        <dbReference type="EMBL" id="KYO37539.1"/>
    </source>
</evidence>
<keyword evidence="5" id="KW-1185">Reference proteome</keyword>
<keyword evidence="2" id="KW-0472">Membrane</keyword>
<organism evidence="4 5">
    <name type="scientific">Alligator mississippiensis</name>
    <name type="common">American alligator</name>
    <dbReference type="NCBI Taxonomy" id="8496"/>
    <lineage>
        <taxon>Eukaryota</taxon>
        <taxon>Metazoa</taxon>
        <taxon>Chordata</taxon>
        <taxon>Craniata</taxon>
        <taxon>Vertebrata</taxon>
        <taxon>Euteleostomi</taxon>
        <taxon>Archelosauria</taxon>
        <taxon>Archosauria</taxon>
        <taxon>Crocodylia</taxon>
        <taxon>Alligatoridae</taxon>
        <taxon>Alligatorinae</taxon>
        <taxon>Alligator</taxon>
    </lineage>
</organism>
<feature type="domain" description="SPRY-associated" evidence="3">
    <location>
        <begin position="58"/>
        <end position="81"/>
    </location>
</feature>
<evidence type="ECO:0000259" key="3">
    <source>
        <dbReference type="Pfam" id="PF13765"/>
    </source>
</evidence>
<accession>A0A151NLJ6</accession>
<dbReference type="SUPFAM" id="SSF49899">
    <property type="entry name" value="Concanavalin A-like lectins/glucanases"/>
    <property type="match status" value="1"/>
</dbReference>
<dbReference type="Gene3D" id="2.60.120.920">
    <property type="match status" value="1"/>
</dbReference>